<feature type="transmembrane region" description="Helical" evidence="1">
    <location>
        <begin position="6"/>
        <end position="25"/>
    </location>
</feature>
<keyword evidence="1" id="KW-0472">Membrane</keyword>
<evidence type="ECO:0000256" key="1">
    <source>
        <dbReference type="SAM" id="Phobius"/>
    </source>
</evidence>
<gene>
    <name evidence="2" type="ORF">T440DRAFT_525682</name>
</gene>
<protein>
    <submittedName>
        <fullName evidence="2">Uncharacterized protein</fullName>
    </submittedName>
</protein>
<dbReference type="Proteomes" id="UP000799423">
    <property type="component" value="Unassembled WGS sequence"/>
</dbReference>
<accession>A0A6A7AQG1</accession>
<keyword evidence="1" id="KW-1133">Transmembrane helix</keyword>
<reference evidence="2" key="1">
    <citation type="submission" date="2020-01" db="EMBL/GenBank/DDBJ databases">
        <authorList>
            <consortium name="DOE Joint Genome Institute"/>
            <person name="Haridas S."/>
            <person name="Albert R."/>
            <person name="Binder M."/>
            <person name="Bloem J."/>
            <person name="Labutti K."/>
            <person name="Salamov A."/>
            <person name="Andreopoulos B."/>
            <person name="Baker S.E."/>
            <person name="Barry K."/>
            <person name="Bills G."/>
            <person name="Bluhm B.H."/>
            <person name="Cannon C."/>
            <person name="Castanera R."/>
            <person name="Culley D.E."/>
            <person name="Daum C."/>
            <person name="Ezra D."/>
            <person name="Gonzalez J.B."/>
            <person name="Henrissat B."/>
            <person name="Kuo A."/>
            <person name="Liang C."/>
            <person name="Lipzen A."/>
            <person name="Lutzoni F."/>
            <person name="Magnuson J."/>
            <person name="Mondo S."/>
            <person name="Nolan M."/>
            <person name="Ohm R."/>
            <person name="Pangilinan J."/>
            <person name="Park H.-J."/>
            <person name="Ramirez L."/>
            <person name="Alfaro M."/>
            <person name="Sun H."/>
            <person name="Tritt A."/>
            <person name="Yoshinaga Y."/>
            <person name="Zwiers L.-H."/>
            <person name="Turgeon B.G."/>
            <person name="Goodwin S.B."/>
            <person name="Spatafora J.W."/>
            <person name="Crous P.W."/>
            <person name="Grigoriev I.V."/>
        </authorList>
    </citation>
    <scope>NUCLEOTIDE SEQUENCE</scope>
    <source>
        <strain evidence="2">IPT5</strain>
    </source>
</reference>
<evidence type="ECO:0000313" key="3">
    <source>
        <dbReference type="Proteomes" id="UP000799423"/>
    </source>
</evidence>
<dbReference type="OrthoDB" id="3782795at2759"/>
<dbReference type="AlphaFoldDB" id="A0A6A7AQG1"/>
<keyword evidence="3" id="KW-1185">Reference proteome</keyword>
<evidence type="ECO:0000313" key="2">
    <source>
        <dbReference type="EMBL" id="KAF2844325.1"/>
    </source>
</evidence>
<sequence>MNSVLISFTICFTVELVLSLVLIYHDAKSHKSNGMNESFGHPYFWERVLVALFGACQAGWSVAGNCNRLRASLERRHVLG</sequence>
<name>A0A6A7AQG1_9PLEO</name>
<organism evidence="2 3">
    <name type="scientific">Plenodomus tracheiphilus IPT5</name>
    <dbReference type="NCBI Taxonomy" id="1408161"/>
    <lineage>
        <taxon>Eukaryota</taxon>
        <taxon>Fungi</taxon>
        <taxon>Dikarya</taxon>
        <taxon>Ascomycota</taxon>
        <taxon>Pezizomycotina</taxon>
        <taxon>Dothideomycetes</taxon>
        <taxon>Pleosporomycetidae</taxon>
        <taxon>Pleosporales</taxon>
        <taxon>Pleosporineae</taxon>
        <taxon>Leptosphaeriaceae</taxon>
        <taxon>Plenodomus</taxon>
    </lineage>
</organism>
<proteinExistence type="predicted"/>
<dbReference type="EMBL" id="MU006389">
    <property type="protein sequence ID" value="KAF2844325.1"/>
    <property type="molecule type" value="Genomic_DNA"/>
</dbReference>
<keyword evidence="1" id="KW-0812">Transmembrane</keyword>